<name>T1JE93_STRMM</name>
<accession>T1JE93</accession>
<evidence type="ECO:0000313" key="6">
    <source>
        <dbReference type="Proteomes" id="UP000014500"/>
    </source>
</evidence>
<dbReference type="GO" id="GO:0005886">
    <property type="term" value="C:plasma membrane"/>
    <property type="evidence" value="ECO:0007669"/>
    <property type="project" value="TreeGrafter"/>
</dbReference>
<dbReference type="PRINTS" id="PR01301">
    <property type="entry name" value="RGSPROTEIN"/>
</dbReference>
<dbReference type="InterPro" id="IPR036305">
    <property type="entry name" value="RGS_sf"/>
</dbReference>
<dbReference type="EMBL" id="JH432116">
    <property type="status" value="NOT_ANNOTATED_CDS"/>
    <property type="molecule type" value="Genomic_DNA"/>
</dbReference>
<dbReference type="FunFam" id="1.10.167.10:FF:000001">
    <property type="entry name" value="Putative regulator of g-protein signaling 12"/>
    <property type="match status" value="1"/>
</dbReference>
<reference evidence="6" key="1">
    <citation type="submission" date="2011-05" db="EMBL/GenBank/DDBJ databases">
        <authorList>
            <person name="Richards S.R."/>
            <person name="Qu J."/>
            <person name="Jiang H."/>
            <person name="Jhangiani S.N."/>
            <person name="Agravi P."/>
            <person name="Goodspeed R."/>
            <person name="Gross S."/>
            <person name="Mandapat C."/>
            <person name="Jackson L."/>
            <person name="Mathew T."/>
            <person name="Pu L."/>
            <person name="Thornton R."/>
            <person name="Saada N."/>
            <person name="Wilczek-Boney K.B."/>
            <person name="Lee S."/>
            <person name="Kovar C."/>
            <person name="Wu Y."/>
            <person name="Scherer S.E."/>
            <person name="Worley K.C."/>
            <person name="Muzny D.M."/>
            <person name="Gibbs R."/>
        </authorList>
    </citation>
    <scope>NUCLEOTIDE SEQUENCE</scope>
    <source>
        <strain evidence="6">Brora</strain>
    </source>
</reference>
<evidence type="ECO:0000256" key="1">
    <source>
        <dbReference type="ARBA" id="ARBA00022468"/>
    </source>
</evidence>
<dbReference type="Gene3D" id="1.10.167.10">
    <property type="entry name" value="Regulator of G-protein Signalling 4, domain 2"/>
    <property type="match status" value="1"/>
</dbReference>
<keyword evidence="1" id="KW-0343">GTPase activation</keyword>
<proteinExistence type="predicted"/>
<dbReference type="PANTHER" id="PTHR45945">
    <property type="entry name" value="REGULATOR OF G-PROTEIN SIGNALING LOCO"/>
    <property type="match status" value="1"/>
</dbReference>
<feature type="compositionally biased region" description="Basic and acidic residues" evidence="2">
    <location>
        <begin position="786"/>
        <end position="797"/>
    </location>
</feature>
<dbReference type="GO" id="GO:0005737">
    <property type="term" value="C:cytoplasm"/>
    <property type="evidence" value="ECO:0007669"/>
    <property type="project" value="TreeGrafter"/>
</dbReference>
<evidence type="ECO:0000259" key="4">
    <source>
        <dbReference type="PROSITE" id="PS50898"/>
    </source>
</evidence>
<dbReference type="PANTHER" id="PTHR45945:SF3">
    <property type="entry name" value="REGULATOR OF G-PROTEIN SIGNALING LOCO"/>
    <property type="match status" value="1"/>
</dbReference>
<sequence>AYSEVDKKWIRISSLPNCKQVSLHSTEIDGISSCEDFVINGFVKSSNSMMGGLGVSNSKSITTQGSSRVANWALSFDKLLEDSAGIHTFAVFLKREFSYENIRFWVACERYKVFAISDEVMKIKAKEIFQSHLCIGAIEPVNVDSQAQQIAEENLDNPSRDIFIPAQKQIYNLMKFDCYSRFLKSPIYKDALLKEISDEPLLHMGDDDLDPSLPYTNDNITLKGQKDKIIFEERRRKSLLSWNRAKKIENVDTRKSTRKKCKDKKDDIDMHGSRSSLANGDLATIQRYTTSRESLNGVETCFSEDGCTLCRVLLPDESTAVVQTKYNESVIGMIRNLMKRRNFDFTAVDVYLVDSNKIVGLYEDCRLLSNLEIRIEERILFRLTLPNKKTLFVKNDCDQIIRTALQSVLNRCGFKMESVIVMTCNNQEIDLNLPSRNFDKQCLIVDLKEKQLEWGLSNSLIRRKAEDNDPTSRLFDDIVNDKFQPQWDEYGVWDTDKINDNKNSLERMSAGLLGVVRRNSLNFERDVKKVKNKNRASIHESLNHRITQQQPVTEKPPIHKAYKKEIENNVDIYQVWERAQRSRLDDQRGTEINFDMPDFLKPQPKKMPVENRTSEPLIRSKFYDEQKNNLVIVDGFSGNSVIPTVEQAEDFFSAKSADCITFSSKDEPSYCTRKKLSMTSNPSTQFTVNKVSIVKPERTLSLPGHDLCQKLNDDLKDDSLTPSKIAPPSNINDTSLHVEEANFTPPPRLQLPTPPNTPPPLPPKPKYFPSRPSYEVKSATTAAQDLSKKRTTKEANNNHKVRSRRAMDFIA</sequence>
<dbReference type="SUPFAM" id="SSF48097">
    <property type="entry name" value="Regulator of G-protein signaling, RGS"/>
    <property type="match status" value="1"/>
</dbReference>
<dbReference type="InterPro" id="IPR046995">
    <property type="entry name" value="RGS10/12/14-like"/>
</dbReference>
<dbReference type="GO" id="GO:0005096">
    <property type="term" value="F:GTPase activator activity"/>
    <property type="evidence" value="ECO:0007669"/>
    <property type="project" value="UniProtKB-KW"/>
</dbReference>
<evidence type="ECO:0000259" key="3">
    <source>
        <dbReference type="PROSITE" id="PS50132"/>
    </source>
</evidence>
<reference evidence="5" key="2">
    <citation type="submission" date="2015-02" db="UniProtKB">
        <authorList>
            <consortium name="EnsemblMetazoa"/>
        </authorList>
    </citation>
    <scope>IDENTIFICATION</scope>
</reference>
<evidence type="ECO:0000313" key="5">
    <source>
        <dbReference type="EnsemblMetazoa" id="SMAR012134-PA"/>
    </source>
</evidence>
<dbReference type="GO" id="GO:0007165">
    <property type="term" value="P:signal transduction"/>
    <property type="evidence" value="ECO:0007669"/>
    <property type="project" value="InterPro"/>
</dbReference>
<dbReference type="eggNOG" id="KOG3589">
    <property type="taxonomic scope" value="Eukaryota"/>
</dbReference>
<evidence type="ECO:0000256" key="2">
    <source>
        <dbReference type="SAM" id="MobiDB-lite"/>
    </source>
</evidence>
<dbReference type="PROSITE" id="PS50898">
    <property type="entry name" value="RBD"/>
    <property type="match status" value="1"/>
</dbReference>
<dbReference type="PROSITE" id="PS50132">
    <property type="entry name" value="RGS"/>
    <property type="match status" value="1"/>
</dbReference>
<feature type="domain" description="RBD" evidence="4">
    <location>
        <begin position="308"/>
        <end position="378"/>
    </location>
</feature>
<dbReference type="EnsemblMetazoa" id="SMAR012134-RA">
    <property type="protein sequence ID" value="SMAR012134-PA"/>
    <property type="gene ID" value="SMAR012134"/>
</dbReference>
<evidence type="ECO:0008006" key="7">
    <source>
        <dbReference type="Google" id="ProtNLM"/>
    </source>
</evidence>
<keyword evidence="6" id="KW-1185">Reference proteome</keyword>
<dbReference type="InterPro" id="IPR024066">
    <property type="entry name" value="RGS_subdom1/3"/>
</dbReference>
<dbReference type="InterPro" id="IPR044926">
    <property type="entry name" value="RGS_subdomain_2"/>
</dbReference>
<dbReference type="InterPro" id="IPR016137">
    <property type="entry name" value="RGS"/>
</dbReference>
<dbReference type="AlphaFoldDB" id="T1JE93"/>
<dbReference type="SUPFAM" id="SSF54236">
    <property type="entry name" value="Ubiquitin-like"/>
    <property type="match status" value="2"/>
</dbReference>
<dbReference type="Gene3D" id="1.10.196.10">
    <property type="match status" value="1"/>
</dbReference>
<dbReference type="SMART" id="SM00455">
    <property type="entry name" value="RBD"/>
    <property type="match status" value="2"/>
</dbReference>
<dbReference type="SMART" id="SM00315">
    <property type="entry name" value="RGS"/>
    <property type="match status" value="1"/>
</dbReference>
<protein>
    <recommendedName>
        <fullName evidence="7">RGS domain-containing protein</fullName>
    </recommendedName>
</protein>
<feature type="compositionally biased region" description="Pro residues" evidence="2">
    <location>
        <begin position="744"/>
        <end position="766"/>
    </location>
</feature>
<dbReference type="HOGENOM" id="CLU_348027_0_0_1"/>
<dbReference type="GO" id="GO:0008277">
    <property type="term" value="P:regulation of G protein-coupled receptor signaling pathway"/>
    <property type="evidence" value="ECO:0007669"/>
    <property type="project" value="TreeGrafter"/>
</dbReference>
<dbReference type="Proteomes" id="UP000014500">
    <property type="component" value="Unassembled WGS sequence"/>
</dbReference>
<dbReference type="GO" id="GO:0005634">
    <property type="term" value="C:nucleus"/>
    <property type="evidence" value="ECO:0007669"/>
    <property type="project" value="TreeGrafter"/>
</dbReference>
<dbReference type="Pfam" id="PF00615">
    <property type="entry name" value="RGS"/>
    <property type="match status" value="1"/>
</dbReference>
<dbReference type="OMA" id="FWVACER"/>
<feature type="domain" description="RGS" evidence="3">
    <location>
        <begin position="75"/>
        <end position="192"/>
    </location>
</feature>
<dbReference type="PhylomeDB" id="T1JE93"/>
<dbReference type="InterPro" id="IPR029071">
    <property type="entry name" value="Ubiquitin-like_domsf"/>
</dbReference>
<dbReference type="InterPro" id="IPR003116">
    <property type="entry name" value="RBD_dom"/>
</dbReference>
<dbReference type="Gene3D" id="3.10.20.90">
    <property type="entry name" value="Phosphatidylinositol 3-kinase Catalytic Subunit, Chain A, domain 1"/>
    <property type="match status" value="2"/>
</dbReference>
<organism evidence="5 6">
    <name type="scientific">Strigamia maritima</name>
    <name type="common">European centipede</name>
    <name type="synonym">Geophilus maritimus</name>
    <dbReference type="NCBI Taxonomy" id="126957"/>
    <lineage>
        <taxon>Eukaryota</taxon>
        <taxon>Metazoa</taxon>
        <taxon>Ecdysozoa</taxon>
        <taxon>Arthropoda</taxon>
        <taxon>Myriapoda</taxon>
        <taxon>Chilopoda</taxon>
        <taxon>Pleurostigmophora</taxon>
        <taxon>Geophilomorpha</taxon>
        <taxon>Linotaeniidae</taxon>
        <taxon>Strigamia</taxon>
    </lineage>
</organism>
<feature type="region of interest" description="Disordered" evidence="2">
    <location>
        <begin position="743"/>
        <end position="811"/>
    </location>
</feature>
<dbReference type="Pfam" id="PF02196">
    <property type="entry name" value="RBD"/>
    <property type="match status" value="1"/>
</dbReference>
<dbReference type="STRING" id="126957.T1JE93"/>